<proteinExistence type="predicted"/>
<evidence type="ECO:0000256" key="2">
    <source>
        <dbReference type="SAM" id="MobiDB-lite"/>
    </source>
</evidence>
<feature type="region of interest" description="Disordered" evidence="2">
    <location>
        <begin position="214"/>
        <end position="237"/>
    </location>
</feature>
<reference evidence="3" key="1">
    <citation type="journal article" date="2020" name="Nature">
        <title>Giant virus diversity and host interactions through global metagenomics.</title>
        <authorList>
            <person name="Schulz F."/>
            <person name="Roux S."/>
            <person name="Paez-Espino D."/>
            <person name="Jungbluth S."/>
            <person name="Walsh D.A."/>
            <person name="Denef V.J."/>
            <person name="McMahon K.D."/>
            <person name="Konstantinidis K.T."/>
            <person name="Eloe-Fadrosh E.A."/>
            <person name="Kyrpides N.C."/>
            <person name="Woyke T."/>
        </authorList>
    </citation>
    <scope>NUCLEOTIDE SEQUENCE</scope>
    <source>
        <strain evidence="3">GVMAG-S-ERX555961-36</strain>
    </source>
</reference>
<organism evidence="3">
    <name type="scientific">viral metagenome</name>
    <dbReference type="NCBI Taxonomy" id="1070528"/>
    <lineage>
        <taxon>unclassified sequences</taxon>
        <taxon>metagenomes</taxon>
        <taxon>organismal metagenomes</taxon>
    </lineage>
</organism>
<dbReference type="AlphaFoldDB" id="A0A6C0AVP4"/>
<dbReference type="EMBL" id="MN738766">
    <property type="protein sequence ID" value="QHS83832.1"/>
    <property type="molecule type" value="Genomic_DNA"/>
</dbReference>
<feature type="coiled-coil region" evidence="1">
    <location>
        <begin position="121"/>
        <end position="151"/>
    </location>
</feature>
<keyword evidence="1" id="KW-0175">Coiled coil</keyword>
<accession>A0A6C0AVP4</accession>
<protein>
    <submittedName>
        <fullName evidence="3">Uncharacterized protein</fullName>
    </submittedName>
</protein>
<evidence type="ECO:0000313" key="3">
    <source>
        <dbReference type="EMBL" id="QHS83832.1"/>
    </source>
</evidence>
<name>A0A6C0AVP4_9ZZZZ</name>
<sequence length="519" mass="59524">MYKTSKNTRIKRNKINKKKINFHLIAGTPGQEEKQNIYRVLADDDVERPLSPPGLSKANSREKRIEALKKKFALYDDKQAAHSAAYNAIIANEDRHAAQKAAQDATDAANLRGEQLSNLEKPSLEILLGNLEKEKNRIENATNKILMELDKKKAEEVATAAMSANKDREAASDAAMSAKLAAEDRSAAAAAASSAAAAIQKRKRIKKRNKLAAKRKQRVLERKEADSAADASALDDEEQLRQVSDMAELWESKISDYMNKFPILRISAIKMTQHVIDPNYAPFLDKIMNEIIQIDEIMQNEGVSWRLATIYYDKPNMPEKEKKEMVKHDIVLSSMTPEDERHGDEENIRPKMTESDKNIHELMRKYRISRKTAKIFHENPDWSEDKKSRVSAEDPVTQDAKMREFNINRDSAKDLLSNPTDDIDTWKKTLSKDPFFQKKIEDLMNEFHCSYDTAMFMLIRPNATEEEIDEILRNDKTFVSHSNSLEEHALFLKRQADIKLKADQKKAKSKAKRQLRRRK</sequence>
<evidence type="ECO:0000256" key="1">
    <source>
        <dbReference type="SAM" id="Coils"/>
    </source>
</evidence>